<protein>
    <submittedName>
        <fullName evidence="1">Uncharacterized protein</fullName>
    </submittedName>
</protein>
<keyword evidence="2" id="KW-1185">Reference proteome</keyword>
<proteinExistence type="predicted"/>
<name>A0AAE0Z3W2_9GAST</name>
<comment type="caution">
    <text evidence="1">The sequence shown here is derived from an EMBL/GenBank/DDBJ whole genome shotgun (WGS) entry which is preliminary data.</text>
</comment>
<dbReference type="Proteomes" id="UP001283361">
    <property type="component" value="Unassembled WGS sequence"/>
</dbReference>
<evidence type="ECO:0000313" key="1">
    <source>
        <dbReference type="EMBL" id="KAK3762339.1"/>
    </source>
</evidence>
<dbReference type="AlphaFoldDB" id="A0AAE0Z3W2"/>
<dbReference type="EMBL" id="JAWDGP010004720">
    <property type="protein sequence ID" value="KAK3762339.1"/>
    <property type="molecule type" value="Genomic_DNA"/>
</dbReference>
<reference evidence="1" key="1">
    <citation type="journal article" date="2023" name="G3 (Bethesda)">
        <title>A reference genome for the long-term kleptoplast-retaining sea slug Elysia crispata morphotype clarki.</title>
        <authorList>
            <person name="Eastman K.E."/>
            <person name="Pendleton A.L."/>
            <person name="Shaikh M.A."/>
            <person name="Suttiyut T."/>
            <person name="Ogas R."/>
            <person name="Tomko P."/>
            <person name="Gavelis G."/>
            <person name="Widhalm J.R."/>
            <person name="Wisecaver J.H."/>
        </authorList>
    </citation>
    <scope>NUCLEOTIDE SEQUENCE</scope>
    <source>
        <strain evidence="1">ECLA1</strain>
    </source>
</reference>
<sequence>MARGPDRAASYGSYVTLSAVSVLRLFSPSFARGNKVSRAAAMGAKLTRLQDTVNNTRQRVSSSLAKRTSSSRASNGAVADLEDGCCSDGSKGCNGEDAAEDHHAFDVSNHGAAAVVREFHVDPALS</sequence>
<gene>
    <name evidence="1" type="ORF">RRG08_057784</name>
</gene>
<organism evidence="1 2">
    <name type="scientific">Elysia crispata</name>
    <name type="common">lettuce slug</name>
    <dbReference type="NCBI Taxonomy" id="231223"/>
    <lineage>
        <taxon>Eukaryota</taxon>
        <taxon>Metazoa</taxon>
        <taxon>Spiralia</taxon>
        <taxon>Lophotrochozoa</taxon>
        <taxon>Mollusca</taxon>
        <taxon>Gastropoda</taxon>
        <taxon>Heterobranchia</taxon>
        <taxon>Euthyneura</taxon>
        <taxon>Panpulmonata</taxon>
        <taxon>Sacoglossa</taxon>
        <taxon>Placobranchoidea</taxon>
        <taxon>Plakobranchidae</taxon>
        <taxon>Elysia</taxon>
    </lineage>
</organism>
<accession>A0AAE0Z3W2</accession>
<evidence type="ECO:0000313" key="2">
    <source>
        <dbReference type="Proteomes" id="UP001283361"/>
    </source>
</evidence>